<evidence type="ECO:0000313" key="4">
    <source>
        <dbReference type="EMBL" id="CAF4369508.1"/>
    </source>
</evidence>
<evidence type="ECO:0000313" key="6">
    <source>
        <dbReference type="EMBL" id="CAF4469596.1"/>
    </source>
</evidence>
<dbReference type="EMBL" id="CAJOBO010001360">
    <property type="protein sequence ID" value="CAF4369508.1"/>
    <property type="molecule type" value="Genomic_DNA"/>
</dbReference>
<dbReference type="Proteomes" id="UP000663872">
    <property type="component" value="Unassembled WGS sequence"/>
</dbReference>
<evidence type="ECO:0000313" key="8">
    <source>
        <dbReference type="Proteomes" id="UP000663873"/>
    </source>
</evidence>
<keyword evidence="8" id="KW-1185">Reference proteome</keyword>
<evidence type="ECO:0000313" key="2">
    <source>
        <dbReference type="EMBL" id="CAF3337985.1"/>
    </source>
</evidence>
<dbReference type="EMBL" id="CAJOBP010002800">
    <property type="protein sequence ID" value="CAF4374752.1"/>
    <property type="molecule type" value="Genomic_DNA"/>
</dbReference>
<evidence type="ECO:0000313" key="7">
    <source>
        <dbReference type="EMBL" id="CAF4920636.1"/>
    </source>
</evidence>
<dbReference type="EMBL" id="CAJNYU010000405">
    <property type="protein sequence ID" value="CAF3357757.1"/>
    <property type="molecule type" value="Genomic_DNA"/>
</dbReference>
<dbReference type="EMBL" id="CAJNYV010000059">
    <property type="protein sequence ID" value="CAF3337985.1"/>
    <property type="molecule type" value="Genomic_DNA"/>
</dbReference>
<evidence type="ECO:0000313" key="3">
    <source>
        <dbReference type="EMBL" id="CAF3357757.1"/>
    </source>
</evidence>
<evidence type="ECO:0000313" key="1">
    <source>
        <dbReference type="EMBL" id="CAF3296385.1"/>
    </source>
</evidence>
<dbReference type="EMBL" id="CAJOBQ010001241">
    <property type="protein sequence ID" value="CAF4469596.1"/>
    <property type="molecule type" value="Genomic_DNA"/>
</dbReference>
<dbReference type="Proteomes" id="UP000663865">
    <property type="component" value="Unassembled WGS sequence"/>
</dbReference>
<dbReference type="AlphaFoldDB" id="A0A820MJB2"/>
<organism evidence="5 8">
    <name type="scientific">Rotaria socialis</name>
    <dbReference type="NCBI Taxonomy" id="392032"/>
    <lineage>
        <taxon>Eukaryota</taxon>
        <taxon>Metazoa</taxon>
        <taxon>Spiralia</taxon>
        <taxon>Gnathifera</taxon>
        <taxon>Rotifera</taxon>
        <taxon>Eurotatoria</taxon>
        <taxon>Bdelloidea</taxon>
        <taxon>Philodinida</taxon>
        <taxon>Philodinidae</taxon>
        <taxon>Rotaria</taxon>
    </lineage>
</organism>
<dbReference type="Proteomes" id="UP000663873">
    <property type="component" value="Unassembled WGS sequence"/>
</dbReference>
<dbReference type="Proteomes" id="UP000663848">
    <property type="component" value="Unassembled WGS sequence"/>
</dbReference>
<reference evidence="5" key="1">
    <citation type="submission" date="2021-02" db="EMBL/GenBank/DDBJ databases">
        <authorList>
            <person name="Nowell W R."/>
        </authorList>
    </citation>
    <scope>NUCLEOTIDE SEQUENCE</scope>
</reference>
<dbReference type="EMBL" id="CAJNYT010000005">
    <property type="protein sequence ID" value="CAF3296385.1"/>
    <property type="molecule type" value="Genomic_DNA"/>
</dbReference>
<accession>A0A820MJB2</accession>
<dbReference type="EMBL" id="CAJOBR010018470">
    <property type="protein sequence ID" value="CAF4920636.1"/>
    <property type="molecule type" value="Genomic_DNA"/>
</dbReference>
<gene>
    <name evidence="3" type="ORF">FME351_LOCUS5121</name>
    <name evidence="1" type="ORF">GRG538_LOCUS184</name>
    <name evidence="4" type="ORF">HFQ381_LOCUS17956</name>
    <name evidence="2" type="ORF">KIK155_LOCUS2422</name>
    <name evidence="7" type="ORF">QYT958_LOCUS31447</name>
    <name evidence="6" type="ORF">TSG867_LOCUS18530</name>
    <name evidence="5" type="ORF">UJA718_LOCUS17333</name>
</gene>
<sequence length="106" mass="12469">MGRFVKPKQLREVFEILFKTTVKEVEIPLDIADHSLGIAFLAFEQSEIKSKLLDLQKQHHYIFLRSELWNGPQIIKPYPFLNSYTEEEEENLEILMAMNDSVHHLA</sequence>
<dbReference type="Proteomes" id="UP000663862">
    <property type="component" value="Unassembled WGS sequence"/>
</dbReference>
<comment type="caution">
    <text evidence="5">The sequence shown here is derived from an EMBL/GenBank/DDBJ whole genome shotgun (WGS) entry which is preliminary data.</text>
</comment>
<dbReference type="Proteomes" id="UP000663851">
    <property type="component" value="Unassembled WGS sequence"/>
</dbReference>
<proteinExistence type="predicted"/>
<name>A0A820MJB2_9BILA</name>
<evidence type="ECO:0000313" key="5">
    <source>
        <dbReference type="EMBL" id="CAF4374752.1"/>
    </source>
</evidence>
<dbReference type="Proteomes" id="UP000663869">
    <property type="component" value="Unassembled WGS sequence"/>
</dbReference>
<protein>
    <submittedName>
        <fullName evidence="5">Uncharacterized protein</fullName>
    </submittedName>
</protein>